<gene>
    <name evidence="2" type="ORF">Unknown280_1150</name>
</gene>
<dbReference type="Pfam" id="PF04392">
    <property type="entry name" value="ABC_sub_bind"/>
    <property type="match status" value="1"/>
</dbReference>
<dbReference type="SUPFAM" id="SSF53822">
    <property type="entry name" value="Periplasmic binding protein-like I"/>
    <property type="match status" value="1"/>
</dbReference>
<dbReference type="CDD" id="cd06325">
    <property type="entry name" value="PBP1_ABC_unchar_transporter"/>
    <property type="match status" value="1"/>
</dbReference>
<protein>
    <submittedName>
        <fullName evidence="2">ABC transporter substrate-binding protein</fullName>
    </submittedName>
</protein>
<reference evidence="2" key="1">
    <citation type="journal article" date="2020" name="J. ISSAAS">
        <title>Lactobacilli and other gastrointestinal microbiota of Peromyscus leucopus, reservoir host for agents of Lyme disease and other zoonoses in North America.</title>
        <authorList>
            <person name="Milovic A."/>
            <person name="Bassam K."/>
            <person name="Shao H."/>
            <person name="Chatzistamou I."/>
            <person name="Tufts D.M."/>
            <person name="Diuk-Wasser M."/>
            <person name="Barbour A.G."/>
        </authorList>
    </citation>
    <scope>NUCLEOTIDE SEQUENCE</scope>
    <source>
        <strain evidence="2">LL50</strain>
    </source>
</reference>
<name>A0A650EP10_9SPIO</name>
<evidence type="ECO:0000256" key="1">
    <source>
        <dbReference type="SAM" id="SignalP"/>
    </source>
</evidence>
<dbReference type="EMBL" id="MN577574">
    <property type="protein sequence ID" value="QGT51423.1"/>
    <property type="molecule type" value="Genomic_DNA"/>
</dbReference>
<accession>A0A650EP10</accession>
<dbReference type="AlphaFoldDB" id="A0A650EP10"/>
<dbReference type="PANTHER" id="PTHR35271">
    <property type="entry name" value="ABC TRANSPORTER, SUBSTRATE-BINDING LIPOPROTEIN-RELATED"/>
    <property type="match status" value="1"/>
</dbReference>
<dbReference type="Gene3D" id="3.40.50.2300">
    <property type="match status" value="2"/>
</dbReference>
<dbReference type="PANTHER" id="PTHR35271:SF1">
    <property type="entry name" value="ABC TRANSPORTER, SUBSTRATE-BINDING LIPOPROTEIN"/>
    <property type="match status" value="1"/>
</dbReference>
<feature type="chain" id="PRO_5024928190" evidence="1">
    <location>
        <begin position="23"/>
        <end position="320"/>
    </location>
</feature>
<proteinExistence type="predicted"/>
<organism evidence="2">
    <name type="scientific">uncultured Spirochaetaceae bacterium</name>
    <dbReference type="NCBI Taxonomy" id="201186"/>
    <lineage>
        <taxon>Bacteria</taxon>
        <taxon>Pseudomonadati</taxon>
        <taxon>Spirochaetota</taxon>
        <taxon>Spirochaetia</taxon>
        <taxon>Spirochaetales</taxon>
        <taxon>Spirochaetaceae</taxon>
        <taxon>environmental samples</taxon>
    </lineage>
</organism>
<sequence length="320" mass="34206">MKKILFVAAAFSAILLSSCAKKSSALKIGVIQLVEHPALDNNYKGFVDGLAEAGYVSGENIIIDYENAQGEQSNCVTIAQKLVNDRSDLIFAIATPAAQAVANQTADIPILVSSVTDPASAQLVNSNEHPGVNVSGTSDLTPCAAQIDLLKRLFPNAKKVGMLFCSSEENSRFQINLAEAQCDKLGLEYVEATVSNTNEVQQVVQSLVGKVDAIYAPTDNMIASTMSTVALVTTPNKIPVICGEEGMVKGGGLCTFGINYYELGKQTAKMAVEILRDGKNPAEMPIQYLEKCDFSYNAETAQELGISFENGVADGEWNIY</sequence>
<evidence type="ECO:0000313" key="2">
    <source>
        <dbReference type="EMBL" id="QGT51423.1"/>
    </source>
</evidence>
<dbReference type="InterPro" id="IPR028082">
    <property type="entry name" value="Peripla_BP_I"/>
</dbReference>
<dbReference type="PROSITE" id="PS51257">
    <property type="entry name" value="PROKAR_LIPOPROTEIN"/>
    <property type="match status" value="1"/>
</dbReference>
<feature type="signal peptide" evidence="1">
    <location>
        <begin position="1"/>
        <end position="22"/>
    </location>
</feature>
<keyword evidence="1" id="KW-0732">Signal</keyword>
<dbReference type="InterPro" id="IPR007487">
    <property type="entry name" value="ABC_transpt-TYRBP-like"/>
</dbReference>